<dbReference type="Proteomes" id="UP001055115">
    <property type="component" value="Unassembled WGS sequence"/>
</dbReference>
<dbReference type="AlphaFoldDB" id="A0AA37L1G9"/>
<comment type="caution">
    <text evidence="1">The sequence shown here is derived from an EMBL/GenBank/DDBJ whole genome shotgun (WGS) entry which is preliminary data.</text>
</comment>
<accession>A0AA37L1G9</accession>
<dbReference type="RefSeq" id="XP_049122311.1">
    <property type="nucleotide sequence ID" value="XM_049266354.1"/>
</dbReference>
<name>A0AA37L1G9_9PEZI</name>
<organism evidence="1 2">
    <name type="scientific">Colletotrichum spaethianum</name>
    <dbReference type="NCBI Taxonomy" id="700344"/>
    <lineage>
        <taxon>Eukaryota</taxon>
        <taxon>Fungi</taxon>
        <taxon>Dikarya</taxon>
        <taxon>Ascomycota</taxon>
        <taxon>Pezizomycotina</taxon>
        <taxon>Sordariomycetes</taxon>
        <taxon>Hypocreomycetidae</taxon>
        <taxon>Glomerellales</taxon>
        <taxon>Glomerellaceae</taxon>
        <taxon>Colletotrichum</taxon>
        <taxon>Colletotrichum spaethianum species complex</taxon>
    </lineage>
</organism>
<protein>
    <submittedName>
        <fullName evidence="1">Uncharacterized protein</fullName>
    </submittedName>
</protein>
<sequence>MLLVGQHSVAWVLAVGQEQQSILSLSDFAKGLVGGFTHSLTLVRLATAAVCAHRSPVLCPRAKDTRLRNETLLMDVQFCQGCSVT</sequence>
<dbReference type="EMBL" id="BQXU01000001">
    <property type="protein sequence ID" value="GKT39961.1"/>
    <property type="molecule type" value="Genomic_DNA"/>
</dbReference>
<evidence type="ECO:0000313" key="2">
    <source>
        <dbReference type="Proteomes" id="UP001055115"/>
    </source>
</evidence>
<proteinExistence type="predicted"/>
<keyword evidence="2" id="KW-1185">Reference proteome</keyword>
<gene>
    <name evidence="1" type="ORF">ColSpa_00142</name>
</gene>
<reference evidence="1 2" key="1">
    <citation type="submission" date="2022-03" db="EMBL/GenBank/DDBJ databases">
        <title>Genome data of Colletotrichum spp.</title>
        <authorList>
            <person name="Utami Y.D."/>
            <person name="Hiruma K."/>
        </authorList>
    </citation>
    <scope>NUCLEOTIDE SEQUENCE [LARGE SCALE GENOMIC DNA]</scope>
    <source>
        <strain evidence="1 2">MAFF 239500</strain>
    </source>
</reference>
<dbReference type="GeneID" id="73320944"/>
<evidence type="ECO:0000313" key="1">
    <source>
        <dbReference type="EMBL" id="GKT39961.1"/>
    </source>
</evidence>